<sequence>MAQAMAQGSGIQFGDRRFNQGIQRPNSQAFTNMLANLTPEDRSNLNGLPQEKLNDLMRRFNGGQEPIAMNGAQMMQGQMACHNLVYPEQRVSHSKWQ</sequence>
<reference evidence="2 3" key="1">
    <citation type="submission" date="2015-07" db="EMBL/GenBank/DDBJ databases">
        <title>The genome of the fungus Escovopsis weberi, a specialized disease agent of ant agriculture.</title>
        <authorList>
            <person name="de Man T.J."/>
            <person name="Stajich J.E."/>
            <person name="Kubicek C.P."/>
            <person name="Chenthamara K."/>
            <person name="Atanasova L."/>
            <person name="Druzhinina I.S."/>
            <person name="Birnbaum S."/>
            <person name="Barribeau S.M."/>
            <person name="Teiling C."/>
            <person name="Suen G."/>
            <person name="Currie C."/>
            <person name="Gerardo N.M."/>
        </authorList>
    </citation>
    <scope>NUCLEOTIDE SEQUENCE [LARGE SCALE GENOMIC DNA]</scope>
</reference>
<organism evidence="2 3">
    <name type="scientific">Escovopsis weberi</name>
    <dbReference type="NCBI Taxonomy" id="150374"/>
    <lineage>
        <taxon>Eukaryota</taxon>
        <taxon>Fungi</taxon>
        <taxon>Dikarya</taxon>
        <taxon>Ascomycota</taxon>
        <taxon>Pezizomycotina</taxon>
        <taxon>Sordariomycetes</taxon>
        <taxon>Hypocreomycetidae</taxon>
        <taxon>Hypocreales</taxon>
        <taxon>Hypocreaceae</taxon>
        <taxon>Escovopsis</taxon>
    </lineage>
</organism>
<accession>A0A0M8MTW7</accession>
<name>A0A0M8MTW7_ESCWE</name>
<gene>
    <name evidence="2" type="ORF">ESCO_000162</name>
</gene>
<dbReference type="STRING" id="150374.A0A0M8MTW7"/>
<evidence type="ECO:0000313" key="3">
    <source>
        <dbReference type="Proteomes" id="UP000053831"/>
    </source>
</evidence>
<comment type="caution">
    <text evidence="2">The sequence shown here is derived from an EMBL/GenBank/DDBJ whole genome shotgun (WGS) entry which is preliminary data.</text>
</comment>
<evidence type="ECO:0000256" key="1">
    <source>
        <dbReference type="SAM" id="MobiDB-lite"/>
    </source>
</evidence>
<keyword evidence="3" id="KW-1185">Reference proteome</keyword>
<dbReference type="AlphaFoldDB" id="A0A0M8MTW7"/>
<dbReference type="Proteomes" id="UP000053831">
    <property type="component" value="Unassembled WGS sequence"/>
</dbReference>
<protein>
    <submittedName>
        <fullName evidence="2">Uncharacterized protein</fullName>
    </submittedName>
</protein>
<proteinExistence type="predicted"/>
<feature type="region of interest" description="Disordered" evidence="1">
    <location>
        <begin position="1"/>
        <end position="27"/>
    </location>
</feature>
<dbReference type="OrthoDB" id="3918840at2759"/>
<dbReference type="EMBL" id="LGSR01000020">
    <property type="protein sequence ID" value="KOS19306.1"/>
    <property type="molecule type" value="Genomic_DNA"/>
</dbReference>
<evidence type="ECO:0000313" key="2">
    <source>
        <dbReference type="EMBL" id="KOS19306.1"/>
    </source>
</evidence>